<evidence type="ECO:0000313" key="2">
    <source>
        <dbReference type="Proteomes" id="UP001305779"/>
    </source>
</evidence>
<organism evidence="1 2">
    <name type="scientific">Zasmidium cellare</name>
    <name type="common">Wine cellar mold</name>
    <name type="synonym">Racodium cellare</name>
    <dbReference type="NCBI Taxonomy" id="395010"/>
    <lineage>
        <taxon>Eukaryota</taxon>
        <taxon>Fungi</taxon>
        <taxon>Dikarya</taxon>
        <taxon>Ascomycota</taxon>
        <taxon>Pezizomycotina</taxon>
        <taxon>Dothideomycetes</taxon>
        <taxon>Dothideomycetidae</taxon>
        <taxon>Mycosphaerellales</taxon>
        <taxon>Mycosphaerellaceae</taxon>
        <taxon>Zasmidium</taxon>
    </lineage>
</organism>
<accession>A0ABR0EYC6</accession>
<protein>
    <submittedName>
        <fullName evidence="1">Uncharacterized protein</fullName>
    </submittedName>
</protein>
<reference evidence="1 2" key="1">
    <citation type="journal article" date="2023" name="G3 (Bethesda)">
        <title>A chromosome-level genome assembly of Zasmidium syzygii isolated from banana leaves.</title>
        <authorList>
            <person name="van Westerhoven A.C."/>
            <person name="Mehrabi R."/>
            <person name="Talebi R."/>
            <person name="Steentjes M.B.F."/>
            <person name="Corcolon B."/>
            <person name="Chong P.A."/>
            <person name="Kema G.H.J."/>
            <person name="Seidl M.F."/>
        </authorList>
    </citation>
    <scope>NUCLEOTIDE SEQUENCE [LARGE SCALE GENOMIC DNA]</scope>
    <source>
        <strain evidence="1 2">P124</strain>
    </source>
</reference>
<proteinExistence type="predicted"/>
<comment type="caution">
    <text evidence="1">The sequence shown here is derived from an EMBL/GenBank/DDBJ whole genome shotgun (WGS) entry which is preliminary data.</text>
</comment>
<dbReference type="EMBL" id="JAXOVC010000001">
    <property type="protein sequence ID" value="KAK4506450.1"/>
    <property type="molecule type" value="Genomic_DNA"/>
</dbReference>
<name>A0ABR0EYC6_ZASCE</name>
<gene>
    <name evidence="1" type="ORF">PRZ48_000182</name>
</gene>
<evidence type="ECO:0000313" key="1">
    <source>
        <dbReference type="EMBL" id="KAK4506450.1"/>
    </source>
</evidence>
<keyword evidence="2" id="KW-1185">Reference proteome</keyword>
<dbReference type="Proteomes" id="UP001305779">
    <property type="component" value="Unassembled WGS sequence"/>
</dbReference>
<sequence>MDPLFTKQIHSLTSSTRLSLLHGLKSVLSYTNYSFGAVYESIDGPHSFGSQPFEIAQAGLPLLTLLGGERAVGRHAKTQRHRQRTSFVPEDLFKQSGIPPEPFCADDLVPMNITLGRDGLHSPAQASYLIYIDILSDASAHTALHSLGRSEFHRIPGWLSESVFESRTAFPAGVALDIQTKTTARFVCMQAFEHSVDLGEVQRVLGEFAWGTGGKANFKVRVYKLFGSVGRGM</sequence>